<dbReference type="CDD" id="cd00085">
    <property type="entry name" value="HNHc"/>
    <property type="match status" value="1"/>
</dbReference>
<feature type="region of interest" description="Disordered" evidence="5">
    <location>
        <begin position="80"/>
        <end position="119"/>
    </location>
</feature>
<dbReference type="PANTHER" id="PTHR41286">
    <property type="entry name" value="HNH NUCLEASE YAJD-RELATED"/>
    <property type="match status" value="1"/>
</dbReference>
<evidence type="ECO:0000256" key="1">
    <source>
        <dbReference type="ARBA" id="ARBA00022722"/>
    </source>
</evidence>
<dbReference type="AlphaFoldDB" id="A0A2X3FCE6"/>
<keyword evidence="1" id="KW-0540">Nuclease</keyword>
<dbReference type="EMBL" id="UAWQ01000015">
    <property type="protein sequence ID" value="SQC43665.1"/>
    <property type="molecule type" value="Genomic_DNA"/>
</dbReference>
<dbReference type="PANTHER" id="PTHR41286:SF1">
    <property type="entry name" value="HNH NUCLEASE YAJD-RELATED"/>
    <property type="match status" value="1"/>
</dbReference>
<protein>
    <recommendedName>
        <fullName evidence="4">Putative HNH nuclease YajD</fullName>
    </recommendedName>
</protein>
<dbReference type="GO" id="GO:0005829">
    <property type="term" value="C:cytosol"/>
    <property type="evidence" value="ECO:0007669"/>
    <property type="project" value="TreeGrafter"/>
</dbReference>
<evidence type="ECO:0000256" key="2">
    <source>
        <dbReference type="ARBA" id="ARBA00022801"/>
    </source>
</evidence>
<keyword evidence="2" id="KW-0378">Hydrolase</keyword>
<accession>A0A2X3FCE6</accession>
<dbReference type="NCBIfam" id="NF008448">
    <property type="entry name" value="PRK11295.1"/>
    <property type="match status" value="1"/>
</dbReference>
<sequence>MAYIPKNYARLEVGYREKALKLFPWVCGRCSREFVYSNLRELTVHHIDHDHSNNPEDGSNWEMLCLYCHDHEHSKYTEADQYGLHGGGRGRCAKERRRGHLQPVCRSESDDEQKVRRSG</sequence>
<dbReference type="GO" id="GO:0008270">
    <property type="term" value="F:zinc ion binding"/>
    <property type="evidence" value="ECO:0007669"/>
    <property type="project" value="InterPro"/>
</dbReference>
<evidence type="ECO:0000256" key="4">
    <source>
        <dbReference type="ARBA" id="ARBA00040194"/>
    </source>
</evidence>
<dbReference type="GO" id="GO:0003676">
    <property type="term" value="F:nucleic acid binding"/>
    <property type="evidence" value="ECO:0007669"/>
    <property type="project" value="InterPro"/>
</dbReference>
<dbReference type="Proteomes" id="UP000251721">
    <property type="component" value="Unassembled WGS sequence"/>
</dbReference>
<evidence type="ECO:0000313" key="7">
    <source>
        <dbReference type="EMBL" id="SQC43665.1"/>
    </source>
</evidence>
<evidence type="ECO:0000256" key="3">
    <source>
        <dbReference type="ARBA" id="ARBA00038412"/>
    </source>
</evidence>
<evidence type="ECO:0000259" key="6">
    <source>
        <dbReference type="SMART" id="SM00507"/>
    </source>
</evidence>
<dbReference type="GO" id="GO:0016787">
    <property type="term" value="F:hydrolase activity"/>
    <property type="evidence" value="ECO:0007669"/>
    <property type="project" value="UniProtKB-KW"/>
</dbReference>
<name>A0A2X3FCE6_KLEPN</name>
<dbReference type="Pfam" id="PF01844">
    <property type="entry name" value="HNH"/>
    <property type="match status" value="1"/>
</dbReference>
<dbReference type="SMART" id="SM00507">
    <property type="entry name" value="HNHc"/>
    <property type="match status" value="1"/>
</dbReference>
<comment type="similarity">
    <text evidence="3">Belongs to the HNH nuclease family.</text>
</comment>
<organism evidence="7 8">
    <name type="scientific">Klebsiella pneumoniae</name>
    <dbReference type="NCBI Taxonomy" id="573"/>
    <lineage>
        <taxon>Bacteria</taxon>
        <taxon>Pseudomonadati</taxon>
        <taxon>Pseudomonadota</taxon>
        <taxon>Gammaproteobacteria</taxon>
        <taxon>Enterobacterales</taxon>
        <taxon>Enterobacteriaceae</taxon>
        <taxon>Klebsiella/Raoultella group</taxon>
        <taxon>Klebsiella</taxon>
        <taxon>Klebsiella pneumoniae complex</taxon>
    </lineage>
</organism>
<evidence type="ECO:0000313" key="8">
    <source>
        <dbReference type="Proteomes" id="UP000251721"/>
    </source>
</evidence>
<dbReference type="GO" id="GO:0004519">
    <property type="term" value="F:endonuclease activity"/>
    <property type="evidence" value="ECO:0007669"/>
    <property type="project" value="InterPro"/>
</dbReference>
<dbReference type="InterPro" id="IPR002711">
    <property type="entry name" value="HNH"/>
</dbReference>
<evidence type="ECO:0000256" key="5">
    <source>
        <dbReference type="SAM" id="MobiDB-lite"/>
    </source>
</evidence>
<proteinExistence type="inferred from homology"/>
<reference evidence="7 8" key="1">
    <citation type="submission" date="2018-06" db="EMBL/GenBank/DDBJ databases">
        <authorList>
            <consortium name="Pathogen Informatics"/>
            <person name="Doyle S."/>
        </authorList>
    </citation>
    <scope>NUCLEOTIDE SEQUENCE [LARGE SCALE GENOMIC DNA]</scope>
    <source>
        <strain evidence="7 8">NCTC13465</strain>
    </source>
</reference>
<feature type="domain" description="HNH nuclease" evidence="6">
    <location>
        <begin position="15"/>
        <end position="70"/>
    </location>
</feature>
<dbReference type="InterPro" id="IPR003615">
    <property type="entry name" value="HNH_nuc"/>
</dbReference>
<gene>
    <name evidence="7" type="ORF">NCTC13465_02149</name>
</gene>